<evidence type="ECO:0000313" key="2">
    <source>
        <dbReference type="Proteomes" id="UP000299102"/>
    </source>
</evidence>
<keyword evidence="2" id="KW-1185">Reference proteome</keyword>
<protein>
    <submittedName>
        <fullName evidence="1">Uncharacterized protein</fullName>
    </submittedName>
</protein>
<dbReference type="Proteomes" id="UP000299102">
    <property type="component" value="Unassembled WGS sequence"/>
</dbReference>
<sequence length="77" mass="8276">MVPLPKREAGGIQDDLCAGGLSKPSSQEIIGEVGKIVSYDEPTVGSIDERVSFSAGAVHEVIRDQFHVTKVTARWLP</sequence>
<dbReference type="EMBL" id="BGZK01000007">
    <property type="protein sequence ID" value="GBP00886.1"/>
    <property type="molecule type" value="Genomic_DNA"/>
</dbReference>
<dbReference type="AlphaFoldDB" id="A0A4C1SG71"/>
<accession>A0A4C1SG71</accession>
<comment type="caution">
    <text evidence="1">The sequence shown here is derived from an EMBL/GenBank/DDBJ whole genome shotgun (WGS) entry which is preliminary data.</text>
</comment>
<gene>
    <name evidence="1" type="ORF">EVAR_2217_1</name>
</gene>
<organism evidence="1 2">
    <name type="scientific">Eumeta variegata</name>
    <name type="common">Bagworm moth</name>
    <name type="synonym">Eumeta japonica</name>
    <dbReference type="NCBI Taxonomy" id="151549"/>
    <lineage>
        <taxon>Eukaryota</taxon>
        <taxon>Metazoa</taxon>
        <taxon>Ecdysozoa</taxon>
        <taxon>Arthropoda</taxon>
        <taxon>Hexapoda</taxon>
        <taxon>Insecta</taxon>
        <taxon>Pterygota</taxon>
        <taxon>Neoptera</taxon>
        <taxon>Endopterygota</taxon>
        <taxon>Lepidoptera</taxon>
        <taxon>Glossata</taxon>
        <taxon>Ditrysia</taxon>
        <taxon>Tineoidea</taxon>
        <taxon>Psychidae</taxon>
        <taxon>Oiketicinae</taxon>
        <taxon>Eumeta</taxon>
    </lineage>
</organism>
<proteinExistence type="predicted"/>
<name>A0A4C1SG71_EUMVA</name>
<reference evidence="1 2" key="1">
    <citation type="journal article" date="2019" name="Commun. Biol.">
        <title>The bagworm genome reveals a unique fibroin gene that provides high tensile strength.</title>
        <authorList>
            <person name="Kono N."/>
            <person name="Nakamura H."/>
            <person name="Ohtoshi R."/>
            <person name="Tomita M."/>
            <person name="Numata K."/>
            <person name="Arakawa K."/>
        </authorList>
    </citation>
    <scope>NUCLEOTIDE SEQUENCE [LARGE SCALE GENOMIC DNA]</scope>
</reference>
<evidence type="ECO:0000313" key="1">
    <source>
        <dbReference type="EMBL" id="GBP00886.1"/>
    </source>
</evidence>